<dbReference type="EMBL" id="CP051205">
    <property type="protein sequence ID" value="QJB32516.1"/>
    <property type="molecule type" value="Genomic_DNA"/>
</dbReference>
<dbReference type="EMBL" id="CP051204">
    <property type="protein sequence ID" value="QJB38992.1"/>
    <property type="molecule type" value="Genomic_DNA"/>
</dbReference>
<reference evidence="1" key="2">
    <citation type="submission" date="2020-09" db="EMBL/GenBank/DDBJ databases">
        <authorList>
            <person name="Kittiwongwattana C."/>
        </authorList>
    </citation>
    <scope>NUCLEOTIDE SEQUENCE</scope>
    <source>
        <strain evidence="2">1303</strain>
        <strain evidence="1">1310</strain>
    </source>
</reference>
<dbReference type="RefSeq" id="WP_168804780.1">
    <property type="nucleotide sequence ID" value="NZ_CP051204.2"/>
</dbReference>
<organism evidence="1 3">
    <name type="scientific">Chitinophaga oryzae</name>
    <dbReference type="NCBI Taxonomy" id="2725414"/>
    <lineage>
        <taxon>Bacteria</taxon>
        <taxon>Pseudomonadati</taxon>
        <taxon>Bacteroidota</taxon>
        <taxon>Chitinophagia</taxon>
        <taxon>Chitinophagales</taxon>
        <taxon>Chitinophagaceae</taxon>
        <taxon>Chitinophaga</taxon>
    </lineage>
</organism>
<proteinExistence type="predicted"/>
<gene>
    <name evidence="2" type="ORF">HF324_14420</name>
    <name evidence="1" type="ORF">HF329_14765</name>
</gene>
<keyword evidence="4" id="KW-1185">Reference proteome</keyword>
<sequence>MIYQLLLTLLLLPTPPGKKVITGSVTTGEPKKYTTAALQLLLKDKGKVIGKTYTDSLGNFTYSFSGSAPQQVDVLYSSLGISANAYLKTIDLTGAADTTRITLILPAPGQLDASGKTICPKCNKSDETIVVLNSGITAKVTKIVDKNGNVTYSPIVGNIYYMGSCVGTTMDPGWHCKRDNIFF</sequence>
<accession>A0AAE6ZH00</accession>
<dbReference type="AlphaFoldDB" id="A0AAE6ZH00"/>
<dbReference type="Proteomes" id="UP000502421">
    <property type="component" value="Chromosome"/>
</dbReference>
<reference evidence="3" key="1">
    <citation type="submission" date="2020-04" db="EMBL/GenBank/DDBJ databases">
        <authorList>
            <person name="Kittiwongwattana C."/>
        </authorList>
    </citation>
    <scope>NUCLEOTIDE SEQUENCE [LARGE SCALE GENOMIC DNA]</scope>
    <source>
        <strain evidence="3">1310</strain>
    </source>
</reference>
<dbReference type="Proteomes" id="UP000503144">
    <property type="component" value="Chromosome"/>
</dbReference>
<name>A0AAE6ZH00_9BACT</name>
<dbReference type="KEGG" id="coy:HF329_14765"/>
<evidence type="ECO:0000313" key="4">
    <source>
        <dbReference type="Proteomes" id="UP000503144"/>
    </source>
</evidence>
<protein>
    <submittedName>
        <fullName evidence="1">Uncharacterized protein</fullName>
    </submittedName>
</protein>
<evidence type="ECO:0000313" key="1">
    <source>
        <dbReference type="EMBL" id="QJB32516.1"/>
    </source>
</evidence>
<evidence type="ECO:0000313" key="3">
    <source>
        <dbReference type="Proteomes" id="UP000502421"/>
    </source>
</evidence>
<evidence type="ECO:0000313" key="2">
    <source>
        <dbReference type="EMBL" id="QJB38992.1"/>
    </source>
</evidence>